<dbReference type="InterPro" id="IPR010432">
    <property type="entry name" value="RDD"/>
</dbReference>
<accession>W0V9Q8</accession>
<dbReference type="HOGENOM" id="CLU_053152_4_2_4"/>
<dbReference type="eggNOG" id="COG1714">
    <property type="taxonomic scope" value="Bacteria"/>
</dbReference>
<dbReference type="STRING" id="1349767.GJA_3368"/>
<gene>
    <name evidence="8" type="ORF">GJA_3368</name>
</gene>
<keyword evidence="5 6" id="KW-0472">Membrane</keyword>
<evidence type="ECO:0000313" key="9">
    <source>
        <dbReference type="Proteomes" id="UP000027604"/>
    </source>
</evidence>
<reference evidence="8 9" key="1">
    <citation type="journal article" date="2015" name="Genome Announc.">
        <title>Genome Sequence of Mushroom Soft-Rot Pathogen Janthinobacterium agaricidamnosum.</title>
        <authorList>
            <person name="Graupner K."/>
            <person name="Lackner G."/>
            <person name="Hertweck C."/>
        </authorList>
    </citation>
    <scope>NUCLEOTIDE SEQUENCE [LARGE SCALE GENOMIC DNA]</scope>
    <source>
        <strain evidence="9">NBRC 102515 / DSM 9628</strain>
    </source>
</reference>
<dbReference type="PANTHER" id="PTHR36115:SF10">
    <property type="entry name" value="RDD DOMAIN-CONTAINING PROTEIN"/>
    <property type="match status" value="1"/>
</dbReference>
<feature type="transmembrane region" description="Helical" evidence="6">
    <location>
        <begin position="105"/>
        <end position="123"/>
    </location>
</feature>
<dbReference type="EMBL" id="HG322949">
    <property type="protein sequence ID" value="CDG83987.1"/>
    <property type="molecule type" value="Genomic_DNA"/>
</dbReference>
<comment type="subcellular location">
    <subcellularLocation>
        <location evidence="1">Cell membrane</location>
        <topology evidence="1">Multi-pass membrane protein</topology>
    </subcellularLocation>
</comment>
<feature type="transmembrane region" description="Helical" evidence="6">
    <location>
        <begin position="21"/>
        <end position="45"/>
    </location>
</feature>
<dbReference type="Pfam" id="PF06271">
    <property type="entry name" value="RDD"/>
    <property type="match status" value="1"/>
</dbReference>
<evidence type="ECO:0000256" key="3">
    <source>
        <dbReference type="ARBA" id="ARBA00022692"/>
    </source>
</evidence>
<keyword evidence="4 6" id="KW-1133">Transmembrane helix</keyword>
<evidence type="ECO:0000256" key="1">
    <source>
        <dbReference type="ARBA" id="ARBA00004651"/>
    </source>
</evidence>
<sequence length="173" mass="19030">MSNKQPGISITTPTIKRRLICIIYEALLVAAVVLLAAALFTLVTLNSKSPLAQHGMQCTMFLVSAAYFIHFWTDSGHTLAMKTWRIKVVMPGYATVPARAATIRFLLAWGWFLPALFICHALGKTSPAQLGMALAINIAAWAMTALLDKDRQFLHDKLAGTRLIQLPKPAKKI</sequence>
<evidence type="ECO:0000256" key="6">
    <source>
        <dbReference type="SAM" id="Phobius"/>
    </source>
</evidence>
<evidence type="ECO:0000256" key="4">
    <source>
        <dbReference type="ARBA" id="ARBA00022989"/>
    </source>
</evidence>
<evidence type="ECO:0000256" key="5">
    <source>
        <dbReference type="ARBA" id="ARBA00023136"/>
    </source>
</evidence>
<keyword evidence="9" id="KW-1185">Reference proteome</keyword>
<feature type="transmembrane region" description="Helical" evidence="6">
    <location>
        <begin position="51"/>
        <end position="72"/>
    </location>
</feature>
<dbReference type="PATRIC" id="fig|1349767.4.peg.5153"/>
<feature type="transmembrane region" description="Helical" evidence="6">
    <location>
        <begin position="129"/>
        <end position="147"/>
    </location>
</feature>
<keyword evidence="3 6" id="KW-0812">Transmembrane</keyword>
<dbReference type="KEGG" id="jag:GJA_3368"/>
<feature type="domain" description="RDD" evidence="7">
    <location>
        <begin position="13"/>
        <end position="160"/>
    </location>
</feature>
<dbReference type="RefSeq" id="WP_038493852.1">
    <property type="nucleotide sequence ID" value="NZ_BCTH01000026.1"/>
</dbReference>
<dbReference type="AlphaFoldDB" id="W0V9Q8"/>
<dbReference type="Proteomes" id="UP000027604">
    <property type="component" value="Chromosome I"/>
</dbReference>
<dbReference type="PANTHER" id="PTHR36115">
    <property type="entry name" value="PROLINE-RICH ANTIGEN HOMOLOG-RELATED"/>
    <property type="match status" value="1"/>
</dbReference>
<evidence type="ECO:0000313" key="8">
    <source>
        <dbReference type="EMBL" id="CDG83987.1"/>
    </source>
</evidence>
<evidence type="ECO:0000256" key="2">
    <source>
        <dbReference type="ARBA" id="ARBA00022475"/>
    </source>
</evidence>
<organism evidence="8 9">
    <name type="scientific">Janthinobacterium agaricidamnosum NBRC 102515 = DSM 9628</name>
    <dbReference type="NCBI Taxonomy" id="1349767"/>
    <lineage>
        <taxon>Bacteria</taxon>
        <taxon>Pseudomonadati</taxon>
        <taxon>Pseudomonadota</taxon>
        <taxon>Betaproteobacteria</taxon>
        <taxon>Burkholderiales</taxon>
        <taxon>Oxalobacteraceae</taxon>
        <taxon>Janthinobacterium</taxon>
    </lineage>
</organism>
<name>W0V9Q8_9BURK</name>
<proteinExistence type="predicted"/>
<protein>
    <submittedName>
        <fullName evidence="8">RDD family protein</fullName>
    </submittedName>
</protein>
<dbReference type="OrthoDB" id="5298807at2"/>
<evidence type="ECO:0000259" key="7">
    <source>
        <dbReference type="Pfam" id="PF06271"/>
    </source>
</evidence>
<keyword evidence="2" id="KW-1003">Cell membrane</keyword>
<dbReference type="GO" id="GO:0005886">
    <property type="term" value="C:plasma membrane"/>
    <property type="evidence" value="ECO:0007669"/>
    <property type="project" value="UniProtKB-SubCell"/>
</dbReference>
<dbReference type="InterPro" id="IPR051791">
    <property type="entry name" value="Pra-immunoreactive"/>
</dbReference>